<feature type="compositionally biased region" description="Basic and acidic residues" evidence="1">
    <location>
        <begin position="288"/>
        <end position="298"/>
    </location>
</feature>
<evidence type="ECO:0000256" key="1">
    <source>
        <dbReference type="SAM" id="MobiDB-lite"/>
    </source>
</evidence>
<feature type="region of interest" description="Disordered" evidence="1">
    <location>
        <begin position="210"/>
        <end position="298"/>
    </location>
</feature>
<comment type="caution">
    <text evidence="2">The sequence shown here is derived from an EMBL/GenBank/DDBJ whole genome shotgun (WGS) entry which is preliminary data.</text>
</comment>
<feature type="region of interest" description="Disordered" evidence="1">
    <location>
        <begin position="69"/>
        <end position="88"/>
    </location>
</feature>
<evidence type="ECO:0000313" key="2">
    <source>
        <dbReference type="EMBL" id="MBP3957135.1"/>
    </source>
</evidence>
<name>A0ABS5BTZ4_9BACT</name>
<proteinExistence type="predicted"/>
<dbReference type="EMBL" id="JAGKQQ010000001">
    <property type="protein sequence ID" value="MBP3957135.1"/>
    <property type="molecule type" value="Genomic_DNA"/>
</dbReference>
<organism evidence="2 3">
    <name type="scientific">Gemmata palustris</name>
    <dbReference type="NCBI Taxonomy" id="2822762"/>
    <lineage>
        <taxon>Bacteria</taxon>
        <taxon>Pseudomonadati</taxon>
        <taxon>Planctomycetota</taxon>
        <taxon>Planctomycetia</taxon>
        <taxon>Gemmatales</taxon>
        <taxon>Gemmataceae</taxon>
        <taxon>Gemmata</taxon>
    </lineage>
</organism>
<sequence>MRHHRRNPRRFTHRSAVCGCVCVLLTFLAGCKTNNRYDLIESELRTREKELADTRAALDQSRNLLRAYEASQRPAPTNDRQPGATGTSGGAFFPVKEIAIARGTGGVDDDGVPGDEGLVVVIVPKDEDGSAVKVPARALIAAWEITPAGLKNPIGSWNLSADKLRPTWKSGLISTGYFVAVPWQTLPSTDRVRIAVRLVTTDGRTFEADRDITVKPPAPPRAGAGGNVLPYPQPTAPDGPRVPTIPTPPGSGGGRQPIFPEMPPPGVPSTIPPGTEELPPPAPSNSERGARLLPPERP</sequence>
<dbReference type="PROSITE" id="PS51257">
    <property type="entry name" value="PROKAR_LIPOPROTEIN"/>
    <property type="match status" value="1"/>
</dbReference>
<evidence type="ECO:0000313" key="3">
    <source>
        <dbReference type="Proteomes" id="UP000676565"/>
    </source>
</evidence>
<protein>
    <submittedName>
        <fullName evidence="2">Uncharacterized protein</fullName>
    </submittedName>
</protein>
<feature type="compositionally biased region" description="Pro residues" evidence="1">
    <location>
        <begin position="260"/>
        <end position="271"/>
    </location>
</feature>
<reference evidence="2 3" key="1">
    <citation type="submission" date="2021-04" db="EMBL/GenBank/DDBJ databases">
        <authorList>
            <person name="Ivanova A."/>
        </authorList>
    </citation>
    <scope>NUCLEOTIDE SEQUENCE [LARGE SCALE GENOMIC DNA]</scope>
    <source>
        <strain evidence="2 3">G18</strain>
    </source>
</reference>
<dbReference type="Proteomes" id="UP000676565">
    <property type="component" value="Unassembled WGS sequence"/>
</dbReference>
<keyword evidence="3" id="KW-1185">Reference proteome</keyword>
<accession>A0ABS5BTZ4</accession>
<gene>
    <name evidence="2" type="ORF">J8F10_17865</name>
</gene>
<dbReference type="RefSeq" id="WP_210655916.1">
    <property type="nucleotide sequence ID" value="NZ_JAGKQQ010000001.1"/>
</dbReference>